<gene>
    <name evidence="3" type="ORF">RQC66_22015</name>
</gene>
<proteinExistence type="inferred from homology"/>
<organism evidence="3 4">
    <name type="scientific">Streptomyces justiciae</name>
    <dbReference type="NCBI Taxonomy" id="2780140"/>
    <lineage>
        <taxon>Bacteria</taxon>
        <taxon>Bacillati</taxon>
        <taxon>Actinomycetota</taxon>
        <taxon>Actinomycetes</taxon>
        <taxon>Kitasatosporales</taxon>
        <taxon>Streptomycetaceae</taxon>
        <taxon>Streptomyces</taxon>
    </lineage>
</organism>
<keyword evidence="2" id="KW-0349">Heme</keyword>
<dbReference type="Proteomes" id="UP001257948">
    <property type="component" value="Unassembled WGS sequence"/>
</dbReference>
<reference evidence="4" key="1">
    <citation type="submission" date="2023-07" db="EMBL/GenBank/DDBJ databases">
        <title>Draft genome sequence of the endophytic actinobacterium Streptomyces justiciae WPN32, a potential antibiotic producer.</title>
        <authorList>
            <person name="Yasawong M."/>
            <person name="Pana W."/>
            <person name="Ganta P."/>
            <person name="Santapan N."/>
            <person name="Songngamsuk T."/>
            <person name="Phatcharaharikarn M."/>
            <person name="Kerdtoob S."/>
            <person name="Nantapong N."/>
        </authorList>
    </citation>
    <scope>NUCLEOTIDE SEQUENCE [LARGE SCALE GENOMIC DNA]</scope>
    <source>
        <strain evidence="4">WPN32</strain>
    </source>
</reference>
<evidence type="ECO:0000256" key="2">
    <source>
        <dbReference type="RuleBase" id="RU000461"/>
    </source>
</evidence>
<keyword evidence="2" id="KW-0479">Metal-binding</keyword>
<dbReference type="Pfam" id="PF00067">
    <property type="entry name" value="p450"/>
    <property type="match status" value="1"/>
</dbReference>
<evidence type="ECO:0000313" key="3">
    <source>
        <dbReference type="EMBL" id="MDT7843403.1"/>
    </source>
</evidence>
<accession>A0ABU3LW83</accession>
<dbReference type="InterPro" id="IPR002397">
    <property type="entry name" value="Cyt_P450_B"/>
</dbReference>
<keyword evidence="2" id="KW-0560">Oxidoreductase</keyword>
<dbReference type="CDD" id="cd11030">
    <property type="entry name" value="CYP105-like"/>
    <property type="match status" value="1"/>
</dbReference>
<dbReference type="PANTHER" id="PTHR46696:SF1">
    <property type="entry name" value="CYTOCHROME P450 YJIB-RELATED"/>
    <property type="match status" value="1"/>
</dbReference>
<keyword evidence="2" id="KW-0408">Iron</keyword>
<comment type="caution">
    <text evidence="3">The sequence shown here is derived from an EMBL/GenBank/DDBJ whole genome shotgun (WGS) entry which is preliminary data.</text>
</comment>
<sequence length="356" mass="39381">MTTTETEKHAGLLPAETSAYGVTPRPFDRTVLSDPRFSSRWDIRHSATRRMLSEEPEPAEPGLFIGMDPPQHSPYRKLVGSQFGARRLNRLRPRIEEIVADRLDEMERVGPPVDLVSEFALPIPLSVVLELLGVPDSERSSLQRNTASLLSLTVPTDEMLAARHAIKDLIRRLVAAKRAAPTDDVLGGLVANSDLDDDELTGIGFLLLLAGYESTAHMLGLGTFALLRHPEQLAALRQNPHLIDTAVEELLRYLTVVQFGLHRTALEDVQLNGQLIKAGQAVMVSLTAANRDPHRFDDPDRLDLSRTPGGQVAFGYGVHQCLGRQLARTEMRVAFLALLRRFPTLRLAVPPQDVPM</sequence>
<protein>
    <submittedName>
        <fullName evidence="3">Cytochrome P450</fullName>
    </submittedName>
</protein>
<dbReference type="PROSITE" id="PS00086">
    <property type="entry name" value="CYTOCHROME_P450"/>
    <property type="match status" value="1"/>
</dbReference>
<dbReference type="PRINTS" id="PR00359">
    <property type="entry name" value="BP450"/>
</dbReference>
<keyword evidence="4" id="KW-1185">Reference proteome</keyword>
<name>A0ABU3LW83_9ACTN</name>
<dbReference type="InterPro" id="IPR017972">
    <property type="entry name" value="Cyt_P450_CS"/>
</dbReference>
<dbReference type="InterPro" id="IPR036396">
    <property type="entry name" value="Cyt_P450_sf"/>
</dbReference>
<keyword evidence="2" id="KW-0503">Monooxygenase</keyword>
<dbReference type="PRINTS" id="PR00385">
    <property type="entry name" value="P450"/>
</dbReference>
<dbReference type="PANTHER" id="PTHR46696">
    <property type="entry name" value="P450, PUTATIVE (EUROFUNG)-RELATED"/>
    <property type="match status" value="1"/>
</dbReference>
<dbReference type="InterPro" id="IPR001128">
    <property type="entry name" value="Cyt_P450"/>
</dbReference>
<comment type="similarity">
    <text evidence="1 2">Belongs to the cytochrome P450 family.</text>
</comment>
<dbReference type="Gene3D" id="1.10.630.10">
    <property type="entry name" value="Cytochrome P450"/>
    <property type="match status" value="1"/>
</dbReference>
<dbReference type="EMBL" id="JAVTLL010000014">
    <property type="protein sequence ID" value="MDT7843403.1"/>
    <property type="molecule type" value="Genomic_DNA"/>
</dbReference>
<dbReference type="RefSeq" id="WP_314202952.1">
    <property type="nucleotide sequence ID" value="NZ_JAVTLL010000014.1"/>
</dbReference>
<dbReference type="SUPFAM" id="SSF48264">
    <property type="entry name" value="Cytochrome P450"/>
    <property type="match status" value="1"/>
</dbReference>
<evidence type="ECO:0000313" key="4">
    <source>
        <dbReference type="Proteomes" id="UP001257948"/>
    </source>
</evidence>
<evidence type="ECO:0000256" key="1">
    <source>
        <dbReference type="ARBA" id="ARBA00010617"/>
    </source>
</evidence>